<feature type="compositionally biased region" description="Acidic residues" evidence="3">
    <location>
        <begin position="64"/>
        <end position="102"/>
    </location>
</feature>
<dbReference type="PANTHER" id="PTHR34768">
    <property type="entry name" value="COILED-COIL DOMAIN-CONTAINING PROTEIN 89"/>
    <property type="match status" value="1"/>
</dbReference>
<feature type="compositionally biased region" description="Basic and acidic residues" evidence="3">
    <location>
        <begin position="103"/>
        <end position="155"/>
    </location>
</feature>
<sequence>MASKTDICLSEIKVGYGEECQAESAPIDSSDVSIEYQAEGREVCSEDLIRDKKVNSGENRSEAQEEEEKMFEEQDTTEEQSPDNSAVDEDVENLTENEEIEAETERKIENNVEKDTESKSQVEEDAGFKTDDEVDKDEGFKTDEEIEKETQKYIDEELVTDDETLIGNIELNRLNVGKKVNSDQEDDAATQESGSKSDVSQLHESYAENMDDDADSEAGGETDETEVEMGDENQAEDKCSRETSPTPCPPESPSESAPRMSVASTPDMKQEGGDMLSTTTVDITKELMLKLDGEINKDALFQQRFFILASNYDEMIKMKDEYKAENERLRLENMQMKMENTRIYNEKLESKERENHKLHQTVDFLKRDLAETQSKLRTANDDYKSLCLSYEEKILRLVQNLSVAEETLADTVFKLREQDQVRSRQERENRRQCERLQKEKNDLMELALSGDRNNFYLS</sequence>
<evidence type="ECO:0000313" key="4">
    <source>
        <dbReference type="EnsemblMetazoa" id="SMAR010796-PA"/>
    </source>
</evidence>
<organism evidence="4 5">
    <name type="scientific">Strigamia maritima</name>
    <name type="common">European centipede</name>
    <name type="synonym">Geophilus maritimus</name>
    <dbReference type="NCBI Taxonomy" id="126957"/>
    <lineage>
        <taxon>Eukaryota</taxon>
        <taxon>Metazoa</taxon>
        <taxon>Ecdysozoa</taxon>
        <taxon>Arthropoda</taxon>
        <taxon>Myriapoda</taxon>
        <taxon>Chilopoda</taxon>
        <taxon>Pleurostigmophora</taxon>
        <taxon>Geophilomorpha</taxon>
        <taxon>Linotaeniidae</taxon>
        <taxon>Strigamia</taxon>
    </lineage>
</organism>
<protein>
    <submittedName>
        <fullName evidence="4">Uncharacterized protein</fullName>
    </submittedName>
</protein>
<feature type="compositionally biased region" description="Acidic residues" evidence="3">
    <location>
        <begin position="209"/>
        <end position="234"/>
    </location>
</feature>
<accession>T1JAM7</accession>
<feature type="coiled-coil region" evidence="2">
    <location>
        <begin position="312"/>
        <end position="382"/>
    </location>
</feature>
<keyword evidence="1 2" id="KW-0175">Coiled coil</keyword>
<feature type="compositionally biased region" description="Polar residues" evidence="3">
    <location>
        <begin position="190"/>
        <end position="203"/>
    </location>
</feature>
<feature type="region of interest" description="Disordered" evidence="3">
    <location>
        <begin position="173"/>
        <end position="275"/>
    </location>
</feature>
<dbReference type="EMBL" id="JH432001">
    <property type="status" value="NOT_ANNOTATED_CDS"/>
    <property type="molecule type" value="Genomic_DNA"/>
</dbReference>
<dbReference type="EnsemblMetazoa" id="SMAR010796-RA">
    <property type="protein sequence ID" value="SMAR010796-PA"/>
    <property type="gene ID" value="SMAR010796"/>
</dbReference>
<evidence type="ECO:0000256" key="3">
    <source>
        <dbReference type="SAM" id="MobiDB-lite"/>
    </source>
</evidence>
<feature type="region of interest" description="Disordered" evidence="3">
    <location>
        <begin position="41"/>
        <end position="155"/>
    </location>
</feature>
<dbReference type="HOGENOM" id="CLU_597627_0_0_1"/>
<name>T1JAM7_STRMM</name>
<evidence type="ECO:0000313" key="5">
    <source>
        <dbReference type="Proteomes" id="UP000014500"/>
    </source>
</evidence>
<reference evidence="5" key="1">
    <citation type="submission" date="2011-05" db="EMBL/GenBank/DDBJ databases">
        <authorList>
            <person name="Richards S.R."/>
            <person name="Qu J."/>
            <person name="Jiang H."/>
            <person name="Jhangiani S.N."/>
            <person name="Agravi P."/>
            <person name="Goodspeed R."/>
            <person name="Gross S."/>
            <person name="Mandapat C."/>
            <person name="Jackson L."/>
            <person name="Mathew T."/>
            <person name="Pu L."/>
            <person name="Thornton R."/>
            <person name="Saada N."/>
            <person name="Wilczek-Boney K.B."/>
            <person name="Lee S."/>
            <person name="Kovar C."/>
            <person name="Wu Y."/>
            <person name="Scherer S.E."/>
            <person name="Worley K.C."/>
            <person name="Muzny D.M."/>
            <person name="Gibbs R."/>
        </authorList>
    </citation>
    <scope>NUCLEOTIDE SEQUENCE</scope>
    <source>
        <strain evidence="5">Brora</strain>
    </source>
</reference>
<dbReference type="InterPro" id="IPR043450">
    <property type="entry name" value="CCDC89-like"/>
</dbReference>
<evidence type="ECO:0000256" key="2">
    <source>
        <dbReference type="SAM" id="Coils"/>
    </source>
</evidence>
<keyword evidence="5" id="KW-1185">Reference proteome</keyword>
<proteinExistence type="predicted"/>
<reference evidence="4" key="2">
    <citation type="submission" date="2015-02" db="UniProtKB">
        <authorList>
            <consortium name="EnsemblMetazoa"/>
        </authorList>
    </citation>
    <scope>IDENTIFICATION</scope>
</reference>
<evidence type="ECO:0000256" key="1">
    <source>
        <dbReference type="ARBA" id="ARBA00023054"/>
    </source>
</evidence>
<dbReference type="PANTHER" id="PTHR34768:SF2">
    <property type="entry name" value="COILED-COIL DOMAIN CONTAINING 89"/>
    <property type="match status" value="1"/>
</dbReference>
<dbReference type="AlphaFoldDB" id="T1JAM7"/>
<feature type="compositionally biased region" description="Basic and acidic residues" evidence="3">
    <location>
        <begin position="41"/>
        <end position="63"/>
    </location>
</feature>
<dbReference type="Proteomes" id="UP000014500">
    <property type="component" value="Unassembled WGS sequence"/>
</dbReference>